<protein>
    <recommendedName>
        <fullName evidence="3">Bacteriocin immunity protein</fullName>
    </recommendedName>
</protein>
<dbReference type="GO" id="GO:0030153">
    <property type="term" value="P:bacteriocin immunity"/>
    <property type="evidence" value="ECO:0007669"/>
    <property type="project" value="InterPro"/>
</dbReference>
<dbReference type="CDD" id="cd21059">
    <property type="entry name" value="LciA-like"/>
    <property type="match status" value="1"/>
</dbReference>
<dbReference type="AlphaFoldDB" id="A0A841C6A6"/>
<sequence>MKKLEIINLLYNLVLDRNIRDWERSQLMCALRNIEAGKPVKAEITDVEIHFRPLAIRSNLTPKAAEFYEKITSDSLFSPGLGGVLESFTGKK</sequence>
<dbReference type="InterPro" id="IPR015046">
    <property type="entry name" value="LciA_Immunity-like"/>
</dbReference>
<comment type="caution">
    <text evidence="1">The sequence shown here is derived from an EMBL/GenBank/DDBJ whole genome shotgun (WGS) entry which is preliminary data.</text>
</comment>
<gene>
    <name evidence="1" type="ORF">HNQ37_000146</name>
</gene>
<evidence type="ECO:0008006" key="3">
    <source>
        <dbReference type="Google" id="ProtNLM"/>
    </source>
</evidence>
<dbReference type="EMBL" id="JACHHV010000001">
    <property type="protein sequence ID" value="MBB5887278.1"/>
    <property type="molecule type" value="Genomic_DNA"/>
</dbReference>
<accession>A0A841C6A6</accession>
<name>A0A841C6A6_9LACT</name>
<reference evidence="1 2" key="1">
    <citation type="submission" date="2020-08" db="EMBL/GenBank/DDBJ databases">
        <title>Genomic Encyclopedia of Type Strains, Phase IV (KMG-IV): sequencing the most valuable type-strain genomes for metagenomic binning, comparative biology and taxonomic classification.</title>
        <authorList>
            <person name="Goeker M."/>
        </authorList>
    </citation>
    <scope>NUCLEOTIDE SEQUENCE [LARGE SCALE GENOMIC DNA]</scope>
    <source>
        <strain evidence="1 2">DSM 14925</strain>
    </source>
</reference>
<proteinExistence type="predicted"/>
<evidence type="ECO:0000313" key="2">
    <source>
        <dbReference type="Proteomes" id="UP000562464"/>
    </source>
</evidence>
<dbReference type="Proteomes" id="UP000562464">
    <property type="component" value="Unassembled WGS sequence"/>
</dbReference>
<evidence type="ECO:0000313" key="1">
    <source>
        <dbReference type="EMBL" id="MBB5887278.1"/>
    </source>
</evidence>
<dbReference type="Pfam" id="PF08951">
    <property type="entry name" value="EntA_Immun"/>
    <property type="match status" value="1"/>
</dbReference>
<dbReference type="RefSeq" id="WP_246415527.1">
    <property type="nucleotide sequence ID" value="NZ_DASWOY010000024.1"/>
</dbReference>
<keyword evidence="2" id="KW-1185">Reference proteome</keyword>
<organism evidence="1 2">
    <name type="scientific">Lactovum miscens</name>
    <dbReference type="NCBI Taxonomy" id="190387"/>
    <lineage>
        <taxon>Bacteria</taxon>
        <taxon>Bacillati</taxon>
        <taxon>Bacillota</taxon>
        <taxon>Bacilli</taxon>
        <taxon>Lactobacillales</taxon>
        <taxon>Streptococcaceae</taxon>
        <taxon>Lactovum</taxon>
    </lineage>
</organism>